<proteinExistence type="predicted"/>
<dbReference type="EMBL" id="GIFC01006421">
    <property type="protein sequence ID" value="MXU88504.1"/>
    <property type="molecule type" value="Transcribed_RNA"/>
</dbReference>
<feature type="chain" id="PRO_5025461816" evidence="1">
    <location>
        <begin position="18"/>
        <end position="102"/>
    </location>
</feature>
<evidence type="ECO:0000313" key="2">
    <source>
        <dbReference type="EMBL" id="MXU88504.1"/>
    </source>
</evidence>
<feature type="signal peptide" evidence="1">
    <location>
        <begin position="1"/>
        <end position="17"/>
    </location>
</feature>
<evidence type="ECO:0000256" key="1">
    <source>
        <dbReference type="SAM" id="SignalP"/>
    </source>
</evidence>
<dbReference type="AlphaFoldDB" id="A0A6B0UFK5"/>
<name>A0A6B0UFK5_IXORI</name>
<protein>
    <submittedName>
        <fullName evidence="2">Putative secreted protein</fullName>
    </submittedName>
</protein>
<accession>A0A6B0UFK5</accession>
<keyword evidence="1" id="KW-0732">Signal</keyword>
<sequence>MEGKLILFLFCIRVSYPAYVARVSAYTQKLATGKRVNSLGAVLGGCRRACGLPYSSLGLNCHRSSVDGVALLYAALPVTYSTGRTVGKERRHGIFFKPRALR</sequence>
<reference evidence="2" key="1">
    <citation type="submission" date="2019-12" db="EMBL/GenBank/DDBJ databases">
        <title>An insight into the sialome of adult female Ixodes ricinus ticks feeding for 6 days.</title>
        <authorList>
            <person name="Perner J."/>
            <person name="Ribeiro J.M.C."/>
        </authorList>
    </citation>
    <scope>NUCLEOTIDE SEQUENCE</scope>
    <source>
        <strain evidence="2">Semi-engorged</strain>
        <tissue evidence="2">Salivary glands</tissue>
    </source>
</reference>
<organism evidence="2">
    <name type="scientific">Ixodes ricinus</name>
    <name type="common">Common tick</name>
    <name type="synonym">Acarus ricinus</name>
    <dbReference type="NCBI Taxonomy" id="34613"/>
    <lineage>
        <taxon>Eukaryota</taxon>
        <taxon>Metazoa</taxon>
        <taxon>Ecdysozoa</taxon>
        <taxon>Arthropoda</taxon>
        <taxon>Chelicerata</taxon>
        <taxon>Arachnida</taxon>
        <taxon>Acari</taxon>
        <taxon>Parasitiformes</taxon>
        <taxon>Ixodida</taxon>
        <taxon>Ixodoidea</taxon>
        <taxon>Ixodidae</taxon>
        <taxon>Ixodinae</taxon>
        <taxon>Ixodes</taxon>
    </lineage>
</organism>